<dbReference type="PROSITE" id="PS51257">
    <property type="entry name" value="PROKAR_LIPOPROTEIN"/>
    <property type="match status" value="1"/>
</dbReference>
<keyword evidence="1" id="KW-0812">Transmembrane</keyword>
<dbReference type="EMBL" id="FNWV01000003">
    <property type="protein sequence ID" value="SEH50409.1"/>
    <property type="molecule type" value="Genomic_DNA"/>
</dbReference>
<name>A0A1H6IMW6_RUMFL</name>
<dbReference type="AlphaFoldDB" id="A0A1H6IMW6"/>
<evidence type="ECO:0000256" key="1">
    <source>
        <dbReference type="SAM" id="Phobius"/>
    </source>
</evidence>
<keyword evidence="1" id="KW-1133">Transmembrane helix</keyword>
<keyword evidence="1" id="KW-0472">Membrane</keyword>
<dbReference type="OrthoDB" id="10004542at2"/>
<protein>
    <recommendedName>
        <fullName evidence="4">Lipoprotein</fullName>
    </recommendedName>
</protein>
<evidence type="ECO:0008006" key="4">
    <source>
        <dbReference type="Google" id="ProtNLM"/>
    </source>
</evidence>
<dbReference type="Proteomes" id="UP000183190">
    <property type="component" value="Unassembled WGS sequence"/>
</dbReference>
<dbReference type="RefSeq" id="WP_074714938.1">
    <property type="nucleotide sequence ID" value="NZ_FNWV01000003.1"/>
</dbReference>
<reference evidence="2 3" key="1">
    <citation type="submission" date="2016-10" db="EMBL/GenBank/DDBJ databases">
        <authorList>
            <person name="de Groot N.N."/>
        </authorList>
    </citation>
    <scope>NUCLEOTIDE SEQUENCE [LARGE SCALE GENOMIC DNA]</scope>
    <source>
        <strain evidence="2 3">YAD2003</strain>
    </source>
</reference>
<proteinExistence type="predicted"/>
<gene>
    <name evidence="2" type="ORF">SAMN02910265_01038</name>
</gene>
<organism evidence="2 3">
    <name type="scientific">Ruminococcus flavefaciens</name>
    <dbReference type="NCBI Taxonomy" id="1265"/>
    <lineage>
        <taxon>Bacteria</taxon>
        <taxon>Bacillati</taxon>
        <taxon>Bacillota</taxon>
        <taxon>Clostridia</taxon>
        <taxon>Eubacteriales</taxon>
        <taxon>Oscillospiraceae</taxon>
        <taxon>Ruminococcus</taxon>
    </lineage>
</organism>
<evidence type="ECO:0000313" key="2">
    <source>
        <dbReference type="EMBL" id="SEH50409.1"/>
    </source>
</evidence>
<sequence length="61" mass="6253">MKKTNKFILLISIIGTLACGISFGIALTKSDNMIAQIGFGAAAAFCLSTAVTAAKKSNSTK</sequence>
<evidence type="ECO:0000313" key="3">
    <source>
        <dbReference type="Proteomes" id="UP000183190"/>
    </source>
</evidence>
<feature type="transmembrane region" description="Helical" evidence="1">
    <location>
        <begin position="33"/>
        <end position="54"/>
    </location>
</feature>
<feature type="transmembrane region" description="Helical" evidence="1">
    <location>
        <begin position="7"/>
        <end position="27"/>
    </location>
</feature>
<accession>A0A1H6IMW6</accession>